<dbReference type="STRING" id="321339.SAMN05444340_110103"/>
<dbReference type="RefSeq" id="WP_089883861.1">
    <property type="nucleotide sequence ID" value="NZ_FNPF01000010.1"/>
</dbReference>
<evidence type="ECO:0000313" key="4">
    <source>
        <dbReference type="EMBL" id="SDY55517.1"/>
    </source>
</evidence>
<feature type="compositionally biased region" description="Gly residues" evidence="2">
    <location>
        <begin position="496"/>
        <end position="509"/>
    </location>
</feature>
<protein>
    <submittedName>
        <fullName evidence="4">Prophage tail length tape measure protein</fullName>
    </submittedName>
</protein>
<organism evidence="4 5">
    <name type="scientific">Citreimonas salinaria</name>
    <dbReference type="NCBI Taxonomy" id="321339"/>
    <lineage>
        <taxon>Bacteria</taxon>
        <taxon>Pseudomonadati</taxon>
        <taxon>Pseudomonadota</taxon>
        <taxon>Alphaproteobacteria</taxon>
        <taxon>Rhodobacterales</taxon>
        <taxon>Roseobacteraceae</taxon>
        <taxon>Citreimonas</taxon>
    </lineage>
</organism>
<dbReference type="EMBL" id="FNPF01000010">
    <property type="protein sequence ID" value="SDY55517.1"/>
    <property type="molecule type" value="Genomic_DNA"/>
</dbReference>
<accession>A0A1H3KTI3</accession>
<keyword evidence="5" id="KW-1185">Reference proteome</keyword>
<dbReference type="OrthoDB" id="7710249at2"/>
<feature type="domain" description="Bacteriophage tail tape measure N-terminal" evidence="3">
    <location>
        <begin position="84"/>
        <end position="247"/>
    </location>
</feature>
<evidence type="ECO:0000313" key="5">
    <source>
        <dbReference type="Proteomes" id="UP000199286"/>
    </source>
</evidence>
<dbReference type="AlphaFoldDB" id="A0A1H3KTI3"/>
<proteinExistence type="predicted"/>
<sequence>MALNFHARLTADGRQAQGEIKSTADELRRLDTALQGVESEGRDAATALASVEAKAATTAARLTDTGSAARGVQQTHTLAAGSVGNLTAQFNDLGVMMAAGQNPLQLALQQGTQITQVIGPMGAAGAVKALGTAFMGLLSPVNLVTIGAIAAGAAIVQWLTSSEDQANELTDALEAARAKTAELERDNTRMLRGFASTEELALADQVEAAAAELARVQAQLTEEEAARGRRLGLDIVAEYDAQVAAARAELQDAEKKLANLREQAALNQELKAAQEGIKLAIKDGLSALIQTGVQWQENRATAQSLLLDLQEQNELKRIALQHGEDSVEYADAHAAAERRAFEAILDTVNVSEALKDELRAAFEQGLALSQLDVSSRIWDGANAASAMAANLAGAVAQMGALAQQSIASSGARARRSQILLDTVGNPVDRAGSLAVQDYREQLDDGGYGLISSGRAEQLATNESAIRQEAEHAEALAQAAQSAEAEYRKLQTAVNGSGRGGGGRRGGGGTSELERQKKAVEDLISSQHDELAILRETDPVQQEMIRLRETLAGATAEQRAAIEANIATISAEKAAQEEIGQIRDQVGGAVSDLVPSLVQGGNEAAEAWERFGQTLRDIAIQALIVEPLLRALGLSTGSSGGGILKLLGLAEGGDPFRPAGMIHGRGGPKQDGRVIAVSPGEFIVKAEAANRNRAILEAINASAPIPGFAQGGFVSGGAAGGMMVLQTQIIDQSSRGLDIREESEPMPGGGRLQRFVVSEAVDDSANSPGTAFARTLARRGLPPKRTRR</sequence>
<evidence type="ECO:0000256" key="1">
    <source>
        <dbReference type="SAM" id="Coils"/>
    </source>
</evidence>
<name>A0A1H3KTI3_9RHOB</name>
<evidence type="ECO:0000256" key="2">
    <source>
        <dbReference type="SAM" id="MobiDB-lite"/>
    </source>
</evidence>
<reference evidence="4 5" key="1">
    <citation type="submission" date="2016-10" db="EMBL/GenBank/DDBJ databases">
        <authorList>
            <person name="de Groot N.N."/>
        </authorList>
    </citation>
    <scope>NUCLEOTIDE SEQUENCE [LARGE SCALE GENOMIC DNA]</scope>
    <source>
        <strain evidence="4 5">DSM 26880</strain>
    </source>
</reference>
<keyword evidence="1" id="KW-0175">Coiled coil</keyword>
<dbReference type="InterPro" id="IPR009628">
    <property type="entry name" value="Phage_tape_measure_N"/>
</dbReference>
<evidence type="ECO:0000259" key="3">
    <source>
        <dbReference type="Pfam" id="PF06791"/>
    </source>
</evidence>
<feature type="region of interest" description="Disordered" evidence="2">
    <location>
        <begin position="491"/>
        <end position="513"/>
    </location>
</feature>
<feature type="region of interest" description="Disordered" evidence="2">
    <location>
        <begin position="762"/>
        <end position="787"/>
    </location>
</feature>
<dbReference type="Proteomes" id="UP000199286">
    <property type="component" value="Unassembled WGS sequence"/>
</dbReference>
<dbReference type="Pfam" id="PF06791">
    <property type="entry name" value="TMP_2"/>
    <property type="match status" value="1"/>
</dbReference>
<feature type="coiled-coil region" evidence="1">
    <location>
        <begin position="159"/>
        <end position="270"/>
    </location>
</feature>
<gene>
    <name evidence="4" type="ORF">SAMN05444340_110103</name>
</gene>